<keyword evidence="1" id="KW-0812">Transmembrane</keyword>
<keyword evidence="1" id="KW-0472">Membrane</keyword>
<dbReference type="Gene3D" id="3.30.1390.10">
    <property type="match status" value="1"/>
</dbReference>
<keyword evidence="4" id="KW-1185">Reference proteome</keyword>
<dbReference type="Pfam" id="PF00542">
    <property type="entry name" value="Ribosomal_L12"/>
    <property type="match status" value="1"/>
</dbReference>
<dbReference type="EMBL" id="BAAAUW010000029">
    <property type="protein sequence ID" value="GAA3272967.1"/>
    <property type="molecule type" value="Genomic_DNA"/>
</dbReference>
<name>A0ABP6R2S0_9ACTN</name>
<organism evidence="3 4">
    <name type="scientific">Streptomyces labedae</name>
    <dbReference type="NCBI Taxonomy" id="285569"/>
    <lineage>
        <taxon>Bacteria</taxon>
        <taxon>Bacillati</taxon>
        <taxon>Actinomycetota</taxon>
        <taxon>Actinomycetes</taxon>
        <taxon>Kitasatosporales</taxon>
        <taxon>Streptomycetaceae</taxon>
        <taxon>Streptomyces</taxon>
    </lineage>
</organism>
<accession>A0ABP6R2S0</accession>
<keyword evidence="1" id="KW-1133">Transmembrane helix</keyword>
<dbReference type="Proteomes" id="UP001500728">
    <property type="component" value="Unassembled WGS sequence"/>
</dbReference>
<evidence type="ECO:0000313" key="4">
    <source>
        <dbReference type="Proteomes" id="UP001500728"/>
    </source>
</evidence>
<reference evidence="4" key="1">
    <citation type="journal article" date="2019" name="Int. J. Syst. Evol. Microbiol.">
        <title>The Global Catalogue of Microorganisms (GCM) 10K type strain sequencing project: providing services to taxonomists for standard genome sequencing and annotation.</title>
        <authorList>
            <consortium name="The Broad Institute Genomics Platform"/>
            <consortium name="The Broad Institute Genome Sequencing Center for Infectious Disease"/>
            <person name="Wu L."/>
            <person name="Ma J."/>
        </authorList>
    </citation>
    <scope>NUCLEOTIDE SEQUENCE [LARGE SCALE GENOMIC DNA]</scope>
    <source>
        <strain evidence="4">JCM 9381</strain>
    </source>
</reference>
<evidence type="ECO:0000256" key="1">
    <source>
        <dbReference type="SAM" id="Phobius"/>
    </source>
</evidence>
<dbReference type="InterPro" id="IPR013823">
    <property type="entry name" value="Ribosomal_bL12_C"/>
</dbReference>
<evidence type="ECO:0000313" key="3">
    <source>
        <dbReference type="EMBL" id="GAA3272967.1"/>
    </source>
</evidence>
<feature type="transmembrane region" description="Helical" evidence="1">
    <location>
        <begin position="6"/>
        <end position="27"/>
    </location>
</feature>
<protein>
    <recommendedName>
        <fullName evidence="2">Large ribosomal subunit protein bL12 C-terminal domain-containing protein</fullName>
    </recommendedName>
</protein>
<evidence type="ECO:0000259" key="2">
    <source>
        <dbReference type="Pfam" id="PF00542"/>
    </source>
</evidence>
<sequence>MGSLGFGAMDIAILFCTCVVVLGVASIQTQLTRSDRRVARVERKIDAVMRHLDLEEEVPRKDEILTLVRDGKQVQAIKLYREATGAGLVEAKQAVDAMS</sequence>
<gene>
    <name evidence="3" type="ORF">GCM10010469_51650</name>
</gene>
<proteinExistence type="predicted"/>
<dbReference type="InterPro" id="IPR014719">
    <property type="entry name" value="Ribosomal_bL12_C/ClpS-like"/>
</dbReference>
<comment type="caution">
    <text evidence="3">The sequence shown here is derived from an EMBL/GenBank/DDBJ whole genome shotgun (WGS) entry which is preliminary data.</text>
</comment>
<feature type="domain" description="Large ribosomal subunit protein bL12 C-terminal" evidence="2">
    <location>
        <begin position="70"/>
        <end position="97"/>
    </location>
</feature>